<keyword evidence="1" id="KW-0812">Transmembrane</keyword>
<comment type="caution">
    <text evidence="2">The sequence shown here is derived from an EMBL/GenBank/DDBJ whole genome shotgun (WGS) entry which is preliminary data.</text>
</comment>
<dbReference type="EMBL" id="JAOPGA020001535">
    <property type="protein sequence ID" value="KAL0489252.1"/>
    <property type="molecule type" value="Genomic_DNA"/>
</dbReference>
<dbReference type="AlphaFoldDB" id="A0AAW2ZIW8"/>
<reference evidence="2 3" key="1">
    <citation type="submission" date="2024-03" db="EMBL/GenBank/DDBJ databases">
        <title>The Acrasis kona genome and developmental transcriptomes reveal deep origins of eukaryotic multicellular pathways.</title>
        <authorList>
            <person name="Sheikh S."/>
            <person name="Fu C.-J."/>
            <person name="Brown M.W."/>
            <person name="Baldauf S.L."/>
        </authorList>
    </citation>
    <scope>NUCLEOTIDE SEQUENCE [LARGE SCALE GENOMIC DNA]</scope>
    <source>
        <strain evidence="2 3">ATCC MYA-3509</strain>
    </source>
</reference>
<keyword evidence="1" id="KW-0472">Membrane</keyword>
<proteinExistence type="predicted"/>
<name>A0AAW2ZIW8_9EUKA</name>
<gene>
    <name evidence="2" type="ORF">AKO1_013767</name>
</gene>
<evidence type="ECO:0000313" key="2">
    <source>
        <dbReference type="EMBL" id="KAL0489252.1"/>
    </source>
</evidence>
<dbReference type="Proteomes" id="UP001431209">
    <property type="component" value="Unassembled WGS sequence"/>
</dbReference>
<accession>A0AAW2ZIW8</accession>
<keyword evidence="3" id="KW-1185">Reference proteome</keyword>
<keyword evidence="1" id="KW-1133">Transmembrane helix</keyword>
<evidence type="ECO:0000313" key="3">
    <source>
        <dbReference type="Proteomes" id="UP001431209"/>
    </source>
</evidence>
<feature type="transmembrane region" description="Helical" evidence="1">
    <location>
        <begin position="73"/>
        <end position="93"/>
    </location>
</feature>
<protein>
    <submittedName>
        <fullName evidence="2">Peroxisomal membrane protein</fullName>
    </submittedName>
</protein>
<organism evidence="2 3">
    <name type="scientific">Acrasis kona</name>
    <dbReference type="NCBI Taxonomy" id="1008807"/>
    <lineage>
        <taxon>Eukaryota</taxon>
        <taxon>Discoba</taxon>
        <taxon>Heterolobosea</taxon>
        <taxon>Tetramitia</taxon>
        <taxon>Eutetramitia</taxon>
        <taxon>Acrasidae</taxon>
        <taxon>Acrasis</taxon>
    </lineage>
</organism>
<sequence length="117" mass="13338">MSNNYDGNVIEISFGGRRKKKWDGNLSLLTGNIFTDSNFSFQLFGDHTGRKRSRGLLNDFLDLINSATSTGGAFATALMTVFGGSFLLGYIIYRYVYVVKRERKLDFVDLAMRRRFK</sequence>
<evidence type="ECO:0000256" key="1">
    <source>
        <dbReference type="SAM" id="Phobius"/>
    </source>
</evidence>